<feature type="region of interest" description="Disordered" evidence="1">
    <location>
        <begin position="50"/>
        <end position="83"/>
    </location>
</feature>
<keyword evidence="3" id="KW-1185">Reference proteome</keyword>
<proteinExistence type="predicted"/>
<evidence type="ECO:0000256" key="1">
    <source>
        <dbReference type="SAM" id="MobiDB-lite"/>
    </source>
</evidence>
<dbReference type="EMBL" id="CAUYUJ010022622">
    <property type="protein sequence ID" value="CAK0911651.1"/>
    <property type="molecule type" value="Genomic_DNA"/>
</dbReference>
<evidence type="ECO:0000313" key="3">
    <source>
        <dbReference type="Proteomes" id="UP001189429"/>
    </source>
</evidence>
<gene>
    <name evidence="2" type="ORF">PCOR1329_LOCUS85481</name>
</gene>
<name>A0ABN9YFN0_9DINO</name>
<dbReference type="Proteomes" id="UP001189429">
    <property type="component" value="Unassembled WGS sequence"/>
</dbReference>
<protein>
    <submittedName>
        <fullName evidence="2">Uncharacterized protein</fullName>
    </submittedName>
</protein>
<comment type="caution">
    <text evidence="2">The sequence shown here is derived from an EMBL/GenBank/DDBJ whole genome shotgun (WGS) entry which is preliminary data.</text>
</comment>
<organism evidence="2 3">
    <name type="scientific">Prorocentrum cordatum</name>
    <dbReference type="NCBI Taxonomy" id="2364126"/>
    <lineage>
        <taxon>Eukaryota</taxon>
        <taxon>Sar</taxon>
        <taxon>Alveolata</taxon>
        <taxon>Dinophyceae</taxon>
        <taxon>Prorocentrales</taxon>
        <taxon>Prorocentraceae</taxon>
        <taxon>Prorocentrum</taxon>
    </lineage>
</organism>
<feature type="compositionally biased region" description="Low complexity" evidence="1">
    <location>
        <begin position="53"/>
        <end position="73"/>
    </location>
</feature>
<reference evidence="2" key="1">
    <citation type="submission" date="2023-10" db="EMBL/GenBank/DDBJ databases">
        <authorList>
            <person name="Chen Y."/>
            <person name="Shah S."/>
            <person name="Dougan E. K."/>
            <person name="Thang M."/>
            <person name="Chan C."/>
        </authorList>
    </citation>
    <scope>NUCLEOTIDE SEQUENCE [LARGE SCALE GENOMIC DNA]</scope>
</reference>
<accession>A0ABN9YFN0</accession>
<sequence>MGSRAGAEKRIGRHYDHFAVELRALMFSSIDCTTARSTALAGCFSKAAPCNNSSREISPSPSWSSMSNTLSTSDRFKPMAPSHSPTCLFSKTLLSSPGSTSPSSFSSAW</sequence>
<evidence type="ECO:0000313" key="2">
    <source>
        <dbReference type="EMBL" id="CAK0911651.1"/>
    </source>
</evidence>